<evidence type="ECO:0000256" key="2">
    <source>
        <dbReference type="SAM" id="SignalP"/>
    </source>
</evidence>
<dbReference type="EMBL" id="BAAAJK010000003">
    <property type="protein sequence ID" value="GAA1381373.1"/>
    <property type="molecule type" value="Genomic_DNA"/>
</dbReference>
<dbReference type="PANTHER" id="PTHR37836:SF2">
    <property type="entry name" value="DUF4038 DOMAIN-CONTAINING PROTEIN"/>
    <property type="match status" value="1"/>
</dbReference>
<feature type="region of interest" description="Disordered" evidence="1">
    <location>
        <begin position="33"/>
        <end position="64"/>
    </location>
</feature>
<dbReference type="Proteomes" id="UP001501414">
    <property type="component" value="Unassembled WGS sequence"/>
</dbReference>
<organism evidence="4 5">
    <name type="scientific">Pseudonocardia kongjuensis</name>
    <dbReference type="NCBI Taxonomy" id="102227"/>
    <lineage>
        <taxon>Bacteria</taxon>
        <taxon>Bacillati</taxon>
        <taxon>Actinomycetota</taxon>
        <taxon>Actinomycetes</taxon>
        <taxon>Pseudonocardiales</taxon>
        <taxon>Pseudonocardiaceae</taxon>
        <taxon>Pseudonocardia</taxon>
    </lineage>
</organism>
<dbReference type="Pfam" id="PF13204">
    <property type="entry name" value="Apiosidase"/>
    <property type="match status" value="1"/>
</dbReference>
<accession>A0ABN1XHC9</accession>
<dbReference type="InterPro" id="IPR017853">
    <property type="entry name" value="GH"/>
</dbReference>
<evidence type="ECO:0000313" key="5">
    <source>
        <dbReference type="Proteomes" id="UP001501414"/>
    </source>
</evidence>
<dbReference type="SUPFAM" id="SSF51445">
    <property type="entry name" value="(Trans)glycosidases"/>
    <property type="match status" value="1"/>
</dbReference>
<dbReference type="Gene3D" id="3.20.20.80">
    <property type="entry name" value="Glycosidases"/>
    <property type="match status" value="1"/>
</dbReference>
<dbReference type="InterPro" id="IPR025277">
    <property type="entry name" value="Apiosidase-like_cat_dom"/>
</dbReference>
<protein>
    <recommendedName>
        <fullName evidence="3">Apiosidase-like catalytic domain-containing protein</fullName>
    </recommendedName>
</protein>
<feature type="domain" description="Apiosidase-like catalytic" evidence="3">
    <location>
        <begin position="70"/>
        <end position="170"/>
    </location>
</feature>
<keyword evidence="5" id="KW-1185">Reference proteome</keyword>
<keyword evidence="2" id="KW-0732">Signal</keyword>
<evidence type="ECO:0000256" key="1">
    <source>
        <dbReference type="SAM" id="MobiDB-lite"/>
    </source>
</evidence>
<comment type="caution">
    <text evidence="4">The sequence shown here is derived from an EMBL/GenBank/DDBJ whole genome shotgun (WGS) entry which is preliminary data.</text>
</comment>
<evidence type="ECO:0000313" key="4">
    <source>
        <dbReference type="EMBL" id="GAA1381373.1"/>
    </source>
</evidence>
<dbReference type="RefSeq" id="WP_344018160.1">
    <property type="nucleotide sequence ID" value="NZ_BAAAJK010000003.1"/>
</dbReference>
<sequence>MRRRAPRTSRKALLTVGLAMAVGVLVAAGATGPGPVRTSWSQDSAPEPAQQQPPPAEPAVTGPPRMEIEGRFFTAGGEPLFWLGDTAWALLGKLDRADTVRYLDARSEQGYNVIQAVAIFPQAGANRPIRGDVRSAPEHGAFWDNVDFVIDAAAERGMYLAIHPVWGDKQTGSLLQLILKSREPECAPVSDRGRRSVAARGGCRGVAGPGRVCRAGAGR</sequence>
<reference evidence="4 5" key="1">
    <citation type="journal article" date="2019" name="Int. J. Syst. Evol. Microbiol.">
        <title>The Global Catalogue of Microorganisms (GCM) 10K type strain sequencing project: providing services to taxonomists for standard genome sequencing and annotation.</title>
        <authorList>
            <consortium name="The Broad Institute Genomics Platform"/>
            <consortium name="The Broad Institute Genome Sequencing Center for Infectious Disease"/>
            <person name="Wu L."/>
            <person name="Ma J."/>
        </authorList>
    </citation>
    <scope>NUCLEOTIDE SEQUENCE [LARGE SCALE GENOMIC DNA]</scope>
    <source>
        <strain evidence="4 5">JCM 11896</strain>
    </source>
</reference>
<dbReference type="PANTHER" id="PTHR37836">
    <property type="entry name" value="LMO1036 PROTEIN"/>
    <property type="match status" value="1"/>
</dbReference>
<feature type="signal peptide" evidence="2">
    <location>
        <begin position="1"/>
        <end position="27"/>
    </location>
</feature>
<feature type="chain" id="PRO_5047316608" description="Apiosidase-like catalytic domain-containing protein" evidence="2">
    <location>
        <begin position="28"/>
        <end position="219"/>
    </location>
</feature>
<proteinExistence type="predicted"/>
<gene>
    <name evidence="4" type="ORF">GCM10009613_07200</name>
</gene>
<name>A0ABN1XHC9_9PSEU</name>
<evidence type="ECO:0000259" key="3">
    <source>
        <dbReference type="Pfam" id="PF13204"/>
    </source>
</evidence>